<evidence type="ECO:0000313" key="2">
    <source>
        <dbReference type="EMBL" id="EQA38166.1"/>
    </source>
</evidence>
<dbReference type="AlphaFoldDB" id="V6HDG1"/>
<dbReference type="InterPro" id="IPR013813">
    <property type="entry name" value="Endoribo_LPSP/chorism_mut-like"/>
</dbReference>
<dbReference type="CDD" id="cd02199">
    <property type="entry name" value="YjgF_YER057c_UK114_like_1"/>
    <property type="match status" value="1"/>
</dbReference>
<evidence type="ECO:0000313" key="3">
    <source>
        <dbReference type="Proteomes" id="UP000018719"/>
    </source>
</evidence>
<dbReference type="SUPFAM" id="SSF55298">
    <property type="entry name" value="YjgF-like"/>
    <property type="match status" value="1"/>
</dbReference>
<protein>
    <submittedName>
        <fullName evidence="2">Endoribonuclease L-PSP</fullName>
    </submittedName>
</protein>
<reference evidence="2 3" key="1">
    <citation type="submission" date="2013-05" db="EMBL/GenBank/DDBJ databases">
        <authorList>
            <person name="Harkins D.M."/>
            <person name="Durkin A.S."/>
            <person name="Brinkac L.M."/>
            <person name="Haft D.H."/>
            <person name="Selengut J.D."/>
            <person name="Sanka R."/>
            <person name="DePew J."/>
            <person name="Purushe J."/>
            <person name="Hartskeerl R.A."/>
            <person name="Ahmed A."/>
            <person name="van der Linden H."/>
            <person name="Goris M.G.A."/>
            <person name="Vinetz J.M."/>
            <person name="Sutton G.G."/>
            <person name="Nierman W.C."/>
            <person name="Fouts D.E."/>
        </authorList>
    </citation>
    <scope>NUCLEOTIDE SEQUENCE [LARGE SCALE GENOMIC DNA]</scope>
    <source>
        <strain evidence="2 3">10</strain>
    </source>
</reference>
<dbReference type="STRING" id="1049790.LEP1GSC047_3500"/>
<feature type="domain" description="Endoribonuclease L-PSP/chorismate mutase-like" evidence="1">
    <location>
        <begin position="54"/>
        <end position="188"/>
    </location>
</feature>
<dbReference type="Proteomes" id="UP000018719">
    <property type="component" value="Unassembled WGS sequence"/>
</dbReference>
<dbReference type="Gene3D" id="3.30.1330.40">
    <property type="entry name" value="RutC-like"/>
    <property type="match status" value="1"/>
</dbReference>
<dbReference type="EMBL" id="AHMM02000015">
    <property type="protein sequence ID" value="EQA38166.1"/>
    <property type="molecule type" value="Genomic_DNA"/>
</dbReference>
<dbReference type="PANTHER" id="PTHR43760">
    <property type="entry name" value="ENDORIBONUCLEASE-RELATED"/>
    <property type="match status" value="1"/>
</dbReference>
<evidence type="ECO:0000259" key="1">
    <source>
        <dbReference type="Pfam" id="PF14588"/>
    </source>
</evidence>
<dbReference type="PANTHER" id="PTHR43760:SF1">
    <property type="entry name" value="ENDORIBONUCLEASE L-PSP_CHORISMATE MUTASE-LIKE DOMAIN-CONTAINING PROTEIN"/>
    <property type="match status" value="1"/>
</dbReference>
<organism evidence="2 3">
    <name type="scientific">Leptospira inadai serovar Lyme str. 10</name>
    <dbReference type="NCBI Taxonomy" id="1049790"/>
    <lineage>
        <taxon>Bacteria</taxon>
        <taxon>Pseudomonadati</taxon>
        <taxon>Spirochaetota</taxon>
        <taxon>Spirochaetia</taxon>
        <taxon>Leptospirales</taxon>
        <taxon>Leptospiraceae</taxon>
        <taxon>Leptospira</taxon>
    </lineage>
</organism>
<dbReference type="InterPro" id="IPR035959">
    <property type="entry name" value="RutC-like_sf"/>
</dbReference>
<dbReference type="Pfam" id="PF14588">
    <property type="entry name" value="YjgF_endoribonc"/>
    <property type="match status" value="1"/>
</dbReference>
<sequence>MSLGSLDKFYGKGKSSCFQSELSESYPSKPLEKAERSYDTRVPGGNVSMSVLERIRSLGHELPPEPKAIAAYIPATLAGQFVFTSGQLPMRDGSLVSTGTLGFDLLVSDVKQATEQATLNGLAAISAVIGSLDKIKSIVKVGVFVASASDFTEQHLVANYASNLLLEIFGEAGRHARFAVGCISLPLGAPVEVELTVLVD</sequence>
<name>V6HDG1_9LEPT</name>
<proteinExistence type="predicted"/>
<gene>
    <name evidence="2" type="ORF">LEP1GSC047_3500</name>
</gene>
<accession>V6HDG1</accession>
<comment type="caution">
    <text evidence="2">The sequence shown here is derived from an EMBL/GenBank/DDBJ whole genome shotgun (WGS) entry which is preliminary data.</text>
</comment>